<dbReference type="PANTHER" id="PTHR33884:SF3">
    <property type="entry name" value="UPF0410 PROTEIN YMGE"/>
    <property type="match status" value="1"/>
</dbReference>
<evidence type="ECO:0000256" key="5">
    <source>
        <dbReference type="ARBA" id="ARBA00022989"/>
    </source>
</evidence>
<evidence type="ECO:0000256" key="1">
    <source>
        <dbReference type="ARBA" id="ARBA00004651"/>
    </source>
</evidence>
<dbReference type="InterPro" id="IPR007341">
    <property type="entry name" value="Transgly_assoc"/>
</dbReference>
<dbReference type="Proteomes" id="UP000194137">
    <property type="component" value="Chromosome"/>
</dbReference>
<proteinExistence type="inferred from homology"/>
<accession>A0A1W6ZWZ2</accession>
<dbReference type="OrthoDB" id="7933709at2"/>
<keyword evidence="6" id="KW-0472">Membrane</keyword>
<dbReference type="Pfam" id="PF04226">
    <property type="entry name" value="Transgly_assoc"/>
    <property type="match status" value="1"/>
</dbReference>
<evidence type="ECO:0000256" key="6">
    <source>
        <dbReference type="ARBA" id="ARBA00023136"/>
    </source>
</evidence>
<dbReference type="AlphaFoldDB" id="A0A1W6ZWZ2"/>
<dbReference type="RefSeq" id="WP_086090042.1">
    <property type="nucleotide sequence ID" value="NZ_CP021112.1"/>
</dbReference>
<keyword evidence="4" id="KW-0812">Transmembrane</keyword>
<dbReference type="KEGG" id="psin:CAK95_22995"/>
<evidence type="ECO:0000256" key="2">
    <source>
        <dbReference type="ARBA" id="ARBA00011006"/>
    </source>
</evidence>
<comment type="similarity">
    <text evidence="2">Belongs to the UPF0410 family.</text>
</comment>
<keyword evidence="8" id="KW-1185">Reference proteome</keyword>
<keyword evidence="5" id="KW-1133">Transmembrane helix</keyword>
<evidence type="ECO:0000256" key="4">
    <source>
        <dbReference type="ARBA" id="ARBA00022692"/>
    </source>
</evidence>
<evidence type="ECO:0000313" key="7">
    <source>
        <dbReference type="EMBL" id="ARQ01651.1"/>
    </source>
</evidence>
<name>A0A1W6ZWZ2_9HYPH</name>
<organism evidence="7 8">
    <name type="scientific">Pseudorhodoplanes sinuspersici</name>
    <dbReference type="NCBI Taxonomy" id="1235591"/>
    <lineage>
        <taxon>Bacteria</taxon>
        <taxon>Pseudomonadati</taxon>
        <taxon>Pseudomonadota</taxon>
        <taxon>Alphaproteobacteria</taxon>
        <taxon>Hyphomicrobiales</taxon>
        <taxon>Pseudorhodoplanes</taxon>
    </lineage>
</organism>
<protein>
    <submittedName>
        <fullName evidence="7">GlsB/YeaQ/YmgE family stress response membrane protein</fullName>
    </submittedName>
</protein>
<dbReference type="GO" id="GO:0005886">
    <property type="term" value="C:plasma membrane"/>
    <property type="evidence" value="ECO:0007669"/>
    <property type="project" value="UniProtKB-SubCell"/>
</dbReference>
<comment type="subcellular location">
    <subcellularLocation>
        <location evidence="1">Cell membrane</location>
        <topology evidence="1">Multi-pass membrane protein</topology>
    </subcellularLocation>
</comment>
<evidence type="ECO:0000256" key="3">
    <source>
        <dbReference type="ARBA" id="ARBA00022475"/>
    </source>
</evidence>
<dbReference type="EMBL" id="CP021112">
    <property type="protein sequence ID" value="ARQ01651.1"/>
    <property type="molecule type" value="Genomic_DNA"/>
</dbReference>
<gene>
    <name evidence="7" type="ORF">CAK95_22995</name>
</gene>
<reference evidence="7 8" key="1">
    <citation type="submission" date="2017-05" db="EMBL/GenBank/DDBJ databases">
        <title>Full genome sequence of Pseudorhodoplanes sinuspersici.</title>
        <authorList>
            <person name="Dastgheib S.M.M."/>
            <person name="Shavandi M."/>
            <person name="Tirandaz H."/>
        </authorList>
    </citation>
    <scope>NUCLEOTIDE SEQUENCE [LARGE SCALE GENOMIC DNA]</scope>
    <source>
        <strain evidence="7 8">RIPI110</strain>
    </source>
</reference>
<dbReference type="PANTHER" id="PTHR33884">
    <property type="entry name" value="UPF0410 PROTEIN YMGE"/>
    <property type="match status" value="1"/>
</dbReference>
<keyword evidence="3" id="KW-1003">Cell membrane</keyword>
<evidence type="ECO:0000313" key="8">
    <source>
        <dbReference type="Proteomes" id="UP000194137"/>
    </source>
</evidence>
<sequence length="95" mass="10387">MPTFAQFVVWIVVGLIGGSLAGLIITWHRQGFGLWRNIGLGLVGALVGGFLFRIFGLFPDLDKIAISLRDIVAALVGSLIVLIALWLWQTFSKPH</sequence>